<evidence type="ECO:0000313" key="2">
    <source>
        <dbReference type="EMBL" id="QRE03991.1"/>
    </source>
</evidence>
<dbReference type="PANTHER" id="PTHR43845:SF1">
    <property type="entry name" value="BLR5969 PROTEIN"/>
    <property type="match status" value="1"/>
</dbReference>
<dbReference type="Pfam" id="PF00501">
    <property type="entry name" value="AMP-binding"/>
    <property type="match status" value="1"/>
</dbReference>
<dbReference type="SUPFAM" id="SSF56801">
    <property type="entry name" value="Acetyl-CoA synthetase-like"/>
    <property type="match status" value="1"/>
</dbReference>
<sequence>MIPKIEIATTDEIKSFQEQKLLELLAYINQNSPYYKRLFAKTAIDISKIKTLEDLQLLPVTSKEDLQKYNDDFLCVPVTKIIDYATTSGTLGEPVTFGLTDNDLERLAYNEAISFDCAGIKEGDVVQMMTTIDRRFMAGLAYFLGLRKMKVGVIRVGAGIPELQWDSILKYKPTHLITVPSFLLKLIEYAENNNIDYNKSSIKGAICIGESLRNQDFSMSVLSKKITDKWNIKLFSTYASTEMSTAFTECEYSIGGHHHPELIIIEVLDENNKPVKNGESGELTFTTIGVEAMPLVRFKTGDIVQLHDKPCACGRNTLRVGPVIGRKQQMIKYKGTTLYPPAMNDVLTHFENIENHIIEISTNDLGTDEILIKIAVKNKSEVFLQELKDHFRAKLRVTPKIEFTTKEILNPLIFNPMSRKPITFFDKRKNDY</sequence>
<organism evidence="2">
    <name type="scientific">Flavobacterium psychrophilum</name>
    <dbReference type="NCBI Taxonomy" id="96345"/>
    <lineage>
        <taxon>Bacteria</taxon>
        <taxon>Pseudomonadati</taxon>
        <taxon>Bacteroidota</taxon>
        <taxon>Flavobacteriia</taxon>
        <taxon>Flavobacteriales</taxon>
        <taxon>Flavobacteriaceae</taxon>
        <taxon>Flavobacterium</taxon>
    </lineage>
</organism>
<dbReference type="Gene3D" id="3.30.300.30">
    <property type="match status" value="1"/>
</dbReference>
<proteinExistence type="predicted"/>
<accession>A0A7U2NF13</accession>
<dbReference type="RefSeq" id="WP_094157121.1">
    <property type="nucleotide sequence ID" value="NZ_CP059075.1"/>
</dbReference>
<dbReference type="InterPro" id="IPR042099">
    <property type="entry name" value="ANL_N_sf"/>
</dbReference>
<dbReference type="PANTHER" id="PTHR43845">
    <property type="entry name" value="BLR5969 PROTEIN"/>
    <property type="match status" value="1"/>
</dbReference>
<keyword evidence="2" id="KW-0436">Ligase</keyword>
<dbReference type="CDD" id="cd05913">
    <property type="entry name" value="PaaK"/>
    <property type="match status" value="1"/>
</dbReference>
<feature type="domain" description="AMP-dependent synthetase/ligase" evidence="1">
    <location>
        <begin position="87"/>
        <end position="287"/>
    </location>
</feature>
<reference evidence="2" key="1">
    <citation type="submission" date="2020-07" db="EMBL/GenBank/DDBJ databases">
        <title>Genomic characterization of Flavobacterium psychrophilum strains.</title>
        <authorList>
            <person name="Castillo D."/>
            <person name="Jorgensen J."/>
            <person name="Middelboe M."/>
        </authorList>
    </citation>
    <scope>NUCLEOTIDE SEQUENCE [LARGE SCALE GENOMIC DNA]</scope>
    <source>
        <strain evidence="2">FPS-R7</strain>
    </source>
</reference>
<dbReference type="GO" id="GO:0010124">
    <property type="term" value="P:phenylacetate catabolic process"/>
    <property type="evidence" value="ECO:0007669"/>
    <property type="project" value="InterPro"/>
</dbReference>
<name>A0A7U2NF13_FLAPS</name>
<dbReference type="Gene3D" id="3.40.50.12780">
    <property type="entry name" value="N-terminal domain of ligase-like"/>
    <property type="match status" value="1"/>
</dbReference>
<dbReference type="EMBL" id="CP059075">
    <property type="protein sequence ID" value="QRE03991.1"/>
    <property type="molecule type" value="Genomic_DNA"/>
</dbReference>
<dbReference type="Proteomes" id="UP000596329">
    <property type="component" value="Chromosome"/>
</dbReference>
<evidence type="ECO:0000259" key="1">
    <source>
        <dbReference type="Pfam" id="PF00501"/>
    </source>
</evidence>
<dbReference type="GO" id="GO:0047475">
    <property type="term" value="F:phenylacetate-CoA ligase activity"/>
    <property type="evidence" value="ECO:0007669"/>
    <property type="project" value="InterPro"/>
</dbReference>
<protein>
    <submittedName>
        <fullName evidence="2">Phenylacetate--CoA ligase</fullName>
    </submittedName>
</protein>
<dbReference type="InterPro" id="IPR011880">
    <property type="entry name" value="PA_CoA_ligase"/>
</dbReference>
<gene>
    <name evidence="2" type="ORF">H0H26_14165</name>
</gene>
<dbReference type="InterPro" id="IPR045851">
    <property type="entry name" value="AMP-bd_C_sf"/>
</dbReference>
<dbReference type="InterPro" id="IPR000873">
    <property type="entry name" value="AMP-dep_synth/lig_dom"/>
</dbReference>
<dbReference type="AlphaFoldDB" id="A0A7U2NF13"/>